<keyword evidence="8" id="KW-1185">Reference proteome</keyword>
<evidence type="ECO:0000256" key="5">
    <source>
        <dbReference type="SAM" id="MobiDB-lite"/>
    </source>
</evidence>
<evidence type="ECO:0000256" key="1">
    <source>
        <dbReference type="ARBA" id="ARBA00012346"/>
    </source>
</evidence>
<evidence type="ECO:0000256" key="4">
    <source>
        <dbReference type="PIRSR" id="PIRSR617939-2"/>
    </source>
</evidence>
<comment type="caution">
    <text evidence="7">The sequence shown here is derived from an EMBL/GenBank/DDBJ whole genome shotgun (WGS) entry which is preliminary data.</text>
</comment>
<dbReference type="InterPro" id="IPR017939">
    <property type="entry name" value="G-Glutamylcylcotransferase"/>
</dbReference>
<feature type="region of interest" description="Disordered" evidence="5">
    <location>
        <begin position="191"/>
        <end position="217"/>
    </location>
</feature>
<evidence type="ECO:0000313" key="7">
    <source>
        <dbReference type="EMBL" id="KAL3765770.1"/>
    </source>
</evidence>
<feature type="chain" id="PRO_5044880886" description="gamma-glutamylcyclotransferase" evidence="6">
    <location>
        <begin position="43"/>
        <end position="308"/>
    </location>
</feature>
<evidence type="ECO:0000256" key="3">
    <source>
        <dbReference type="PIRSR" id="PIRSR617939-1"/>
    </source>
</evidence>
<evidence type="ECO:0000256" key="6">
    <source>
        <dbReference type="SAM" id="SignalP"/>
    </source>
</evidence>
<dbReference type="EMBL" id="JALLAZ020001743">
    <property type="protein sequence ID" value="KAL3765770.1"/>
    <property type="molecule type" value="Genomic_DNA"/>
</dbReference>
<gene>
    <name evidence="7" type="ORF">ACHAW5_004177</name>
</gene>
<dbReference type="InterPro" id="IPR036568">
    <property type="entry name" value="GGCT-like_sf"/>
</dbReference>
<feature type="signal peptide" evidence="6">
    <location>
        <begin position="1"/>
        <end position="42"/>
    </location>
</feature>
<feature type="active site" description="Proton acceptor" evidence="3">
    <location>
        <position position="158"/>
    </location>
</feature>
<evidence type="ECO:0000313" key="8">
    <source>
        <dbReference type="Proteomes" id="UP001530315"/>
    </source>
</evidence>
<name>A0ABD3MP42_9STRA</name>
<proteinExistence type="predicted"/>
<organism evidence="7 8">
    <name type="scientific">Stephanodiscus triporus</name>
    <dbReference type="NCBI Taxonomy" id="2934178"/>
    <lineage>
        <taxon>Eukaryota</taxon>
        <taxon>Sar</taxon>
        <taxon>Stramenopiles</taxon>
        <taxon>Ochrophyta</taxon>
        <taxon>Bacillariophyta</taxon>
        <taxon>Coscinodiscophyceae</taxon>
        <taxon>Thalassiosirophycidae</taxon>
        <taxon>Stephanodiscales</taxon>
        <taxon>Stephanodiscaceae</taxon>
        <taxon>Stephanodiscus</taxon>
    </lineage>
</organism>
<dbReference type="CDD" id="cd06661">
    <property type="entry name" value="GGCT_like"/>
    <property type="match status" value="1"/>
</dbReference>
<keyword evidence="2" id="KW-0456">Lyase</keyword>
<dbReference type="GO" id="GO:0003839">
    <property type="term" value="F:gamma-glutamylcyclotransferase activity"/>
    <property type="evidence" value="ECO:0007669"/>
    <property type="project" value="UniProtKB-EC"/>
</dbReference>
<dbReference type="PANTHER" id="PTHR12935:SF0">
    <property type="entry name" value="GAMMA-GLUTAMYLCYCLOTRANSFERASE"/>
    <property type="match status" value="1"/>
</dbReference>
<evidence type="ECO:0000256" key="2">
    <source>
        <dbReference type="ARBA" id="ARBA00023239"/>
    </source>
</evidence>
<dbReference type="Gene3D" id="3.10.490.10">
    <property type="entry name" value="Gamma-glutamyl cyclotransferase-like"/>
    <property type="match status" value="1"/>
</dbReference>
<dbReference type="SUPFAM" id="SSF110857">
    <property type="entry name" value="Gamma-glutamyl cyclotransferase-like"/>
    <property type="match status" value="1"/>
</dbReference>
<reference evidence="7 8" key="1">
    <citation type="submission" date="2024-10" db="EMBL/GenBank/DDBJ databases">
        <title>Updated reference genomes for cyclostephanoid diatoms.</title>
        <authorList>
            <person name="Roberts W.R."/>
            <person name="Alverson A.J."/>
        </authorList>
    </citation>
    <scope>NUCLEOTIDE SEQUENCE [LARGE SCALE GENOMIC DNA]</scope>
    <source>
        <strain evidence="7 8">AJA276-08</strain>
    </source>
</reference>
<feature type="binding site" evidence="4">
    <location>
        <begin position="67"/>
        <end position="72"/>
    </location>
    <ligand>
        <name>substrate</name>
    </ligand>
</feature>
<dbReference type="InterPro" id="IPR013024">
    <property type="entry name" value="GGCT-like"/>
</dbReference>
<sequence>MQPKKRVARILGTPRRRHRSSSLLPATLLATAFLLLPTTSRCCALSAFANDNNNNPTGSKKTKTYKYFAFGSNMASSTMIDMRDVSPIDSTAAILPGHVLRFNVPGLPLVEPSWASIEPVVDDEPGGAATDDNDDVAVVHGVLYELSGEDFATICRTEGVPFAYSLHRCRVLPYAGDGKTAGADALRRAKAGVGGAAAGPDDDDDRRDDDGRSNYTTEVSKMTPMTTDWGVPAFTLRAARRGWRRGRDAPPSRSYLNVLIRGAREYELDGAYVRELEGTRSGMTLIGNGLAEGMLRLAERRKGKNPMR</sequence>
<dbReference type="EC" id="4.3.2.9" evidence="1"/>
<dbReference type="AlphaFoldDB" id="A0ABD3MP42"/>
<keyword evidence="6" id="KW-0732">Signal</keyword>
<dbReference type="PANTHER" id="PTHR12935">
    <property type="entry name" value="GAMMA-GLUTAMYLCYCLOTRANSFERASE"/>
    <property type="match status" value="1"/>
</dbReference>
<protein>
    <recommendedName>
        <fullName evidence="1">gamma-glutamylcyclotransferase</fullName>
        <ecNumber evidence="1">4.3.2.9</ecNumber>
    </recommendedName>
</protein>
<dbReference type="Proteomes" id="UP001530315">
    <property type="component" value="Unassembled WGS sequence"/>
</dbReference>
<accession>A0ABD3MP42</accession>